<dbReference type="Proteomes" id="UP000734854">
    <property type="component" value="Unassembled WGS sequence"/>
</dbReference>
<proteinExistence type="predicted"/>
<keyword evidence="2" id="KW-1185">Reference proteome</keyword>
<gene>
    <name evidence="1" type="ORF">ZIOFF_051635</name>
</gene>
<organism evidence="1 2">
    <name type="scientific">Zingiber officinale</name>
    <name type="common">Ginger</name>
    <name type="synonym">Amomum zingiber</name>
    <dbReference type="NCBI Taxonomy" id="94328"/>
    <lineage>
        <taxon>Eukaryota</taxon>
        <taxon>Viridiplantae</taxon>
        <taxon>Streptophyta</taxon>
        <taxon>Embryophyta</taxon>
        <taxon>Tracheophyta</taxon>
        <taxon>Spermatophyta</taxon>
        <taxon>Magnoliopsida</taxon>
        <taxon>Liliopsida</taxon>
        <taxon>Zingiberales</taxon>
        <taxon>Zingiberaceae</taxon>
        <taxon>Zingiber</taxon>
    </lineage>
</organism>
<reference evidence="1 2" key="1">
    <citation type="submission" date="2020-08" db="EMBL/GenBank/DDBJ databases">
        <title>Plant Genome Project.</title>
        <authorList>
            <person name="Zhang R.-G."/>
        </authorList>
    </citation>
    <scope>NUCLEOTIDE SEQUENCE [LARGE SCALE GENOMIC DNA]</scope>
    <source>
        <tissue evidence="1">Rhizome</tissue>
    </source>
</reference>
<evidence type="ECO:0000313" key="1">
    <source>
        <dbReference type="EMBL" id="KAG6490345.1"/>
    </source>
</evidence>
<comment type="caution">
    <text evidence="1">The sequence shown here is derived from an EMBL/GenBank/DDBJ whole genome shotgun (WGS) entry which is preliminary data.</text>
</comment>
<name>A0A8J5FKN3_ZINOF</name>
<dbReference type="AlphaFoldDB" id="A0A8J5FKN3"/>
<dbReference type="EMBL" id="JACMSC010000014">
    <property type="protein sequence ID" value="KAG6490345.1"/>
    <property type="molecule type" value="Genomic_DNA"/>
</dbReference>
<accession>A0A8J5FKN3</accession>
<protein>
    <submittedName>
        <fullName evidence="1">Uncharacterized protein</fullName>
    </submittedName>
</protein>
<evidence type="ECO:0000313" key="2">
    <source>
        <dbReference type="Proteomes" id="UP000734854"/>
    </source>
</evidence>
<sequence>MTNSGRSPYNQTLEQQMDPQVQLRLSMQERASIVPAEVLYHSRHDDINHRVYVHRSEEAILVTTNQVDRAFIQPESFNELQRSEICNSQFLLVDMNIGKMAKQIS</sequence>